<proteinExistence type="inferred from homology"/>
<dbReference type="Pfam" id="PF01370">
    <property type="entry name" value="Epimerase"/>
    <property type="match status" value="1"/>
</dbReference>
<evidence type="ECO:0000256" key="1">
    <source>
        <dbReference type="ARBA" id="ARBA00009353"/>
    </source>
</evidence>
<dbReference type="NCBIfam" id="TIGR01777">
    <property type="entry name" value="yfcH"/>
    <property type="match status" value="1"/>
</dbReference>
<dbReference type="HOGENOM" id="CLU_047373_0_2_9"/>
<dbReference type="InterPro" id="IPR010099">
    <property type="entry name" value="SDR39U1"/>
</dbReference>
<accession>F6DVI6</accession>
<feature type="domain" description="NAD-dependent epimerase/dehydratase" evidence="2">
    <location>
        <begin position="3"/>
        <end position="220"/>
    </location>
</feature>
<dbReference type="eggNOG" id="COG1090">
    <property type="taxonomic scope" value="Bacteria"/>
</dbReference>
<comment type="similarity">
    <text evidence="1">Belongs to the NAD(P)-dependent epimerase/dehydratase family. SDR39U1 subfamily.</text>
</comment>
<evidence type="ECO:0008006" key="6">
    <source>
        <dbReference type="Google" id="ProtNLM"/>
    </source>
</evidence>
<dbReference type="InterPro" id="IPR013549">
    <property type="entry name" value="DUF1731"/>
</dbReference>
<protein>
    <recommendedName>
        <fullName evidence="6">TIGR01777 family protein</fullName>
    </recommendedName>
</protein>
<dbReference type="EMBL" id="CP002780">
    <property type="protein sequence ID" value="AEG61446.1"/>
    <property type="molecule type" value="Genomic_DNA"/>
</dbReference>
<dbReference type="Proteomes" id="UP000009234">
    <property type="component" value="Chromosome"/>
</dbReference>
<dbReference type="KEGG" id="dru:Desru_3240"/>
<dbReference type="PANTHER" id="PTHR11092:SF0">
    <property type="entry name" value="EPIMERASE FAMILY PROTEIN SDR39U1"/>
    <property type="match status" value="1"/>
</dbReference>
<evidence type="ECO:0000313" key="5">
    <source>
        <dbReference type="Proteomes" id="UP000009234"/>
    </source>
</evidence>
<dbReference type="SUPFAM" id="SSF51735">
    <property type="entry name" value="NAD(P)-binding Rossmann-fold domains"/>
    <property type="match status" value="1"/>
</dbReference>
<dbReference type="Pfam" id="PF08338">
    <property type="entry name" value="DUF1731"/>
    <property type="match status" value="1"/>
</dbReference>
<reference evidence="5" key="1">
    <citation type="submission" date="2011-05" db="EMBL/GenBank/DDBJ databases">
        <title>Complete sequence of Desulfotomaculum ruminis DSM 2154.</title>
        <authorList>
            <person name="Lucas S."/>
            <person name="Copeland A."/>
            <person name="Lapidus A."/>
            <person name="Cheng J.-F."/>
            <person name="Goodwin L."/>
            <person name="Pitluck S."/>
            <person name="Lu M."/>
            <person name="Detter J.C."/>
            <person name="Han C."/>
            <person name="Tapia R."/>
            <person name="Land M."/>
            <person name="Hauser L."/>
            <person name="Kyrpides N."/>
            <person name="Ivanova N."/>
            <person name="Mikhailova N."/>
            <person name="Pagani I."/>
            <person name="Stams A.J.M."/>
            <person name="Plugge C.M."/>
            <person name="Muyzer G."/>
            <person name="Kuever J."/>
            <person name="Parshina S.N."/>
            <person name="Ivanova A.E."/>
            <person name="Nazina T.N."/>
            <person name="Brambilla E."/>
            <person name="Spring S."/>
            <person name="Klenk H.-P."/>
            <person name="Woyke T."/>
        </authorList>
    </citation>
    <scope>NUCLEOTIDE SEQUENCE [LARGE SCALE GENOMIC DNA]</scope>
    <source>
        <strain evidence="5">ATCC 23193 / DSM 2154 / NCIB 8452 / DL</strain>
    </source>
</reference>
<evidence type="ECO:0000259" key="2">
    <source>
        <dbReference type="Pfam" id="PF01370"/>
    </source>
</evidence>
<sequence>MNILLAGGTGFVGGELAAALILQGYRVVIVSRRDPPPRQKDIFYAKLPEGDKLFSQDLIGQSDAVINLAGHNISAGRWTTRTKERILESRLRITRQLAQSIKRNQTAGLPFPQIFINASAVGYYGVHPTAAFDEESPAGEGFLARVCLEWEQEALALEPDGIRVVLCRLGMVLKAGGGVFEKISLPYRFGLGGYIGDGGQWCSWIHMEDLVALISLALVDERFRGAVNCCSPQPVTMAELDRALAGALGQRSWTRLPGFLARVVLGEMAEELLLKGQKVMPKKISEMNYPFKYPDIASAMSALVKRS</sequence>
<dbReference type="InterPro" id="IPR001509">
    <property type="entry name" value="Epimerase_deHydtase"/>
</dbReference>
<gene>
    <name evidence="4" type="ordered locus">Desru_3240</name>
</gene>
<dbReference type="PANTHER" id="PTHR11092">
    <property type="entry name" value="SUGAR NUCLEOTIDE EPIMERASE RELATED"/>
    <property type="match status" value="1"/>
</dbReference>
<dbReference type="AlphaFoldDB" id="F6DVI6"/>
<keyword evidence="5" id="KW-1185">Reference proteome</keyword>
<evidence type="ECO:0000313" key="4">
    <source>
        <dbReference type="EMBL" id="AEG61446.1"/>
    </source>
</evidence>
<dbReference type="RefSeq" id="WP_013843192.1">
    <property type="nucleotide sequence ID" value="NC_015589.1"/>
</dbReference>
<dbReference type="Gene3D" id="3.40.50.720">
    <property type="entry name" value="NAD(P)-binding Rossmann-like Domain"/>
    <property type="match status" value="1"/>
</dbReference>
<name>F6DVI6_DESRL</name>
<feature type="domain" description="DUF1731" evidence="3">
    <location>
        <begin position="256"/>
        <end position="302"/>
    </location>
</feature>
<dbReference type="InterPro" id="IPR036291">
    <property type="entry name" value="NAD(P)-bd_dom_sf"/>
</dbReference>
<reference evidence="4 5" key="2">
    <citation type="journal article" date="2012" name="Stand. Genomic Sci.">
        <title>Complete genome sequence of the sulfate-reducing firmicute Desulfotomaculum ruminis type strain (DL(T)).</title>
        <authorList>
            <person name="Spring S."/>
            <person name="Visser M."/>
            <person name="Lu M."/>
            <person name="Copeland A."/>
            <person name="Lapidus A."/>
            <person name="Lucas S."/>
            <person name="Cheng J.F."/>
            <person name="Han C."/>
            <person name="Tapia R."/>
            <person name="Goodwin L.A."/>
            <person name="Pitluck S."/>
            <person name="Ivanova N."/>
            <person name="Land M."/>
            <person name="Hauser L."/>
            <person name="Larimer F."/>
            <person name="Rohde M."/>
            <person name="Goker M."/>
            <person name="Detter J.C."/>
            <person name="Kyrpides N.C."/>
            <person name="Woyke T."/>
            <person name="Schaap P.J."/>
            <person name="Plugge C.M."/>
            <person name="Muyzer G."/>
            <person name="Kuever J."/>
            <person name="Pereira I.A."/>
            <person name="Parshina S.N."/>
            <person name="Bernier-Latmani R."/>
            <person name="Stams A.J."/>
            <person name="Klenk H.P."/>
        </authorList>
    </citation>
    <scope>NUCLEOTIDE SEQUENCE [LARGE SCALE GENOMIC DNA]</scope>
    <source>
        <strain evidence="5">ATCC 23193 / DSM 2154 / NCIB 8452 / DL</strain>
    </source>
</reference>
<organism evidence="4 5">
    <name type="scientific">Desulforamulus ruminis (strain ATCC 23193 / DSM 2154 / NCIMB 8452 / DL)</name>
    <name type="common">Desulfotomaculum ruminis</name>
    <dbReference type="NCBI Taxonomy" id="696281"/>
    <lineage>
        <taxon>Bacteria</taxon>
        <taxon>Bacillati</taxon>
        <taxon>Bacillota</taxon>
        <taxon>Clostridia</taxon>
        <taxon>Eubacteriales</taxon>
        <taxon>Peptococcaceae</taxon>
        <taxon>Desulforamulus</taxon>
    </lineage>
</organism>
<dbReference type="STRING" id="696281.Desru_3240"/>
<evidence type="ECO:0000259" key="3">
    <source>
        <dbReference type="Pfam" id="PF08338"/>
    </source>
</evidence>
<dbReference type="OrthoDB" id="9801773at2"/>